<evidence type="ECO:0000256" key="4">
    <source>
        <dbReference type="ARBA" id="ARBA00023284"/>
    </source>
</evidence>
<evidence type="ECO:0000313" key="7">
    <source>
        <dbReference type="Proteomes" id="UP000199136"/>
    </source>
</evidence>
<dbReference type="EMBL" id="FOXW01000002">
    <property type="protein sequence ID" value="SFQ10881.1"/>
    <property type="molecule type" value="Genomic_DNA"/>
</dbReference>
<evidence type="ECO:0000256" key="2">
    <source>
        <dbReference type="ARBA" id="ARBA00022862"/>
    </source>
</evidence>
<dbReference type="CDD" id="cd03014">
    <property type="entry name" value="PRX_Atyp2cys"/>
    <property type="match status" value="1"/>
</dbReference>
<dbReference type="OrthoDB" id="9781543at2"/>
<dbReference type="InterPro" id="IPR013766">
    <property type="entry name" value="Thioredoxin_domain"/>
</dbReference>
<feature type="domain" description="Thioredoxin" evidence="5">
    <location>
        <begin position="17"/>
        <end position="161"/>
    </location>
</feature>
<organism evidence="6 7">
    <name type="scientific">Desemzia incerta</name>
    <dbReference type="NCBI Taxonomy" id="82801"/>
    <lineage>
        <taxon>Bacteria</taxon>
        <taxon>Bacillati</taxon>
        <taxon>Bacillota</taxon>
        <taxon>Bacilli</taxon>
        <taxon>Lactobacillales</taxon>
        <taxon>Carnobacteriaceae</taxon>
        <taxon>Desemzia</taxon>
    </lineage>
</organism>
<evidence type="ECO:0000313" key="6">
    <source>
        <dbReference type="EMBL" id="SFQ10881.1"/>
    </source>
</evidence>
<evidence type="ECO:0000259" key="5">
    <source>
        <dbReference type="PROSITE" id="PS51352"/>
    </source>
</evidence>
<accession>A0A1I5VTV0</accession>
<dbReference type="Pfam" id="PF00578">
    <property type="entry name" value="AhpC-TSA"/>
    <property type="match status" value="1"/>
</dbReference>
<dbReference type="InterPro" id="IPR036249">
    <property type="entry name" value="Thioredoxin-like_sf"/>
</dbReference>
<protein>
    <submittedName>
        <fullName evidence="6">Thiol peroxidase, atypical 2-Cys peroxiredoxin</fullName>
    </submittedName>
</protein>
<evidence type="ECO:0000256" key="1">
    <source>
        <dbReference type="ARBA" id="ARBA00022559"/>
    </source>
</evidence>
<dbReference type="GO" id="GO:0008379">
    <property type="term" value="F:thioredoxin peroxidase activity"/>
    <property type="evidence" value="ECO:0007669"/>
    <property type="project" value="InterPro"/>
</dbReference>
<keyword evidence="3" id="KW-1015">Disulfide bond</keyword>
<dbReference type="InterPro" id="IPR050455">
    <property type="entry name" value="Tpx_Peroxidase_subfamily"/>
</dbReference>
<dbReference type="Gene3D" id="3.40.30.10">
    <property type="entry name" value="Glutaredoxin"/>
    <property type="match status" value="1"/>
</dbReference>
<keyword evidence="4" id="KW-0676">Redox-active center</keyword>
<dbReference type="InterPro" id="IPR002065">
    <property type="entry name" value="TPX"/>
</dbReference>
<dbReference type="AlphaFoldDB" id="A0A1I5VTV0"/>
<dbReference type="PROSITE" id="PS51352">
    <property type="entry name" value="THIOREDOXIN_2"/>
    <property type="match status" value="1"/>
</dbReference>
<dbReference type="Proteomes" id="UP000199136">
    <property type="component" value="Unassembled WGS sequence"/>
</dbReference>
<dbReference type="NCBIfam" id="NF001808">
    <property type="entry name" value="PRK00522.1"/>
    <property type="match status" value="1"/>
</dbReference>
<proteinExistence type="predicted"/>
<sequence>MEITRKGTPYQLEGIQPAVGEKAPNFSLSNLNGDQVSLADFTNEVIVISVIPDIDTRVCAQQTRAFNEKVSKIEGVQLLTISNNTEDQQRNWCAGEGLEMEMLHDTSLTFAQAYGLYMPGLKKLARSVFVIDRKGTIVYQEIVPEMVDEPDYEAVIEAAKSAR</sequence>
<keyword evidence="2" id="KW-0049">Antioxidant</keyword>
<dbReference type="InterPro" id="IPR000866">
    <property type="entry name" value="AhpC/TSA"/>
</dbReference>
<name>A0A1I5VTV0_9LACT</name>
<dbReference type="PANTHER" id="PTHR43110:SF1">
    <property type="entry name" value="THIOL PEROXIDASE"/>
    <property type="match status" value="1"/>
</dbReference>
<reference evidence="6 7" key="1">
    <citation type="submission" date="2016-10" db="EMBL/GenBank/DDBJ databases">
        <authorList>
            <person name="de Groot N.N."/>
        </authorList>
    </citation>
    <scope>NUCLEOTIDE SEQUENCE [LARGE SCALE GENOMIC DNA]</scope>
    <source>
        <strain evidence="6 7">DSM 20581</strain>
    </source>
</reference>
<keyword evidence="1 6" id="KW-0560">Oxidoreductase</keyword>
<dbReference type="PANTHER" id="PTHR43110">
    <property type="entry name" value="THIOL PEROXIDASE"/>
    <property type="match status" value="1"/>
</dbReference>
<keyword evidence="1 6" id="KW-0575">Peroxidase</keyword>
<evidence type="ECO:0000256" key="3">
    <source>
        <dbReference type="ARBA" id="ARBA00023157"/>
    </source>
</evidence>
<dbReference type="RefSeq" id="WP_092479659.1">
    <property type="nucleotide sequence ID" value="NZ_FOXW01000002.1"/>
</dbReference>
<gene>
    <name evidence="6" type="ORF">SAMN04488506_0585</name>
</gene>
<dbReference type="SUPFAM" id="SSF52833">
    <property type="entry name" value="Thioredoxin-like"/>
    <property type="match status" value="1"/>
</dbReference>
<dbReference type="STRING" id="82801.SAMN04488506_0585"/>
<keyword evidence="7" id="KW-1185">Reference proteome</keyword>